<dbReference type="PANTHER" id="PTHR19288:SF46">
    <property type="entry name" value="HALOACID DEHALOGENASE-LIKE HYDROLASE DOMAIN-CONTAINING PROTEIN 2"/>
    <property type="match status" value="1"/>
</dbReference>
<dbReference type="Pfam" id="PF13242">
    <property type="entry name" value="Hydrolase_like"/>
    <property type="match status" value="1"/>
</dbReference>
<comment type="similarity">
    <text evidence="2 6">Belongs to the HAD-like hydrolase superfamily. NagD family.</text>
</comment>
<dbReference type="InterPro" id="IPR036412">
    <property type="entry name" value="HAD-like_sf"/>
</dbReference>
<dbReference type="InterPro" id="IPR006357">
    <property type="entry name" value="HAD-SF_hydro_IIA"/>
</dbReference>
<dbReference type="RefSeq" id="WP_377501680.1">
    <property type="nucleotide sequence ID" value="NZ_JBHMDO010000048.1"/>
</dbReference>
<evidence type="ECO:0000256" key="6">
    <source>
        <dbReference type="PIRNR" id="PIRNR000915"/>
    </source>
</evidence>
<keyword evidence="5 6" id="KW-0460">Magnesium</keyword>
<dbReference type="Gene3D" id="3.40.50.1000">
    <property type="entry name" value="HAD superfamily/HAD-like"/>
    <property type="match status" value="2"/>
</dbReference>
<dbReference type="NCBIfam" id="TIGR01460">
    <property type="entry name" value="HAD-SF-IIA"/>
    <property type="match status" value="1"/>
</dbReference>
<dbReference type="Proteomes" id="UP001589747">
    <property type="component" value="Unassembled WGS sequence"/>
</dbReference>
<dbReference type="PANTHER" id="PTHR19288">
    <property type="entry name" value="4-NITROPHENYLPHOSPHATASE-RELATED"/>
    <property type="match status" value="1"/>
</dbReference>
<name>A0ABV5KYY1_9BACL</name>
<evidence type="ECO:0000256" key="5">
    <source>
        <dbReference type="ARBA" id="ARBA00022842"/>
    </source>
</evidence>
<evidence type="ECO:0000256" key="3">
    <source>
        <dbReference type="ARBA" id="ARBA00022723"/>
    </source>
</evidence>
<comment type="function">
    <text evidence="6">Catalyzes the dephosphorylation of 2-6 carbon acid sugars in vitro.</text>
</comment>
<keyword evidence="4 7" id="KW-0378">Hydrolase</keyword>
<protein>
    <recommendedName>
        <fullName evidence="6">Acid sugar phosphatase</fullName>
        <ecNumber evidence="6">3.1.3.-</ecNumber>
    </recommendedName>
</protein>
<evidence type="ECO:0000256" key="2">
    <source>
        <dbReference type="ARBA" id="ARBA00006696"/>
    </source>
</evidence>
<dbReference type="EC" id="3.1.3.-" evidence="6"/>
<organism evidence="7 8">
    <name type="scientific">Paenibacillus aurantiacus</name>
    <dbReference type="NCBI Taxonomy" id="1936118"/>
    <lineage>
        <taxon>Bacteria</taxon>
        <taxon>Bacillati</taxon>
        <taxon>Bacillota</taxon>
        <taxon>Bacilli</taxon>
        <taxon>Bacillales</taxon>
        <taxon>Paenibacillaceae</taxon>
        <taxon>Paenibacillus</taxon>
    </lineage>
</organism>
<dbReference type="SFLD" id="SFLDG01139">
    <property type="entry name" value="C2.A:_Pyridoxal_Phosphate_Phos"/>
    <property type="match status" value="1"/>
</dbReference>
<evidence type="ECO:0000313" key="7">
    <source>
        <dbReference type="EMBL" id="MFB9330444.1"/>
    </source>
</evidence>
<dbReference type="SFLD" id="SFLDS00003">
    <property type="entry name" value="Haloacid_Dehalogenase"/>
    <property type="match status" value="1"/>
</dbReference>
<dbReference type="InterPro" id="IPR006354">
    <property type="entry name" value="HAD-SF_hydro_IIA_hyp1"/>
</dbReference>
<keyword evidence="3 6" id="KW-0479">Metal-binding</keyword>
<dbReference type="GO" id="GO:0016787">
    <property type="term" value="F:hydrolase activity"/>
    <property type="evidence" value="ECO:0007669"/>
    <property type="project" value="UniProtKB-KW"/>
</dbReference>
<evidence type="ECO:0000256" key="1">
    <source>
        <dbReference type="ARBA" id="ARBA00001946"/>
    </source>
</evidence>
<dbReference type="EMBL" id="JBHMDO010000048">
    <property type="protein sequence ID" value="MFB9330444.1"/>
    <property type="molecule type" value="Genomic_DNA"/>
</dbReference>
<comment type="cofactor">
    <cofactor evidence="1 6">
        <name>Mg(2+)</name>
        <dbReference type="ChEBI" id="CHEBI:18420"/>
    </cofactor>
</comment>
<keyword evidence="8" id="KW-1185">Reference proteome</keyword>
<dbReference type="SUPFAM" id="SSF56784">
    <property type="entry name" value="HAD-like"/>
    <property type="match status" value="1"/>
</dbReference>
<sequence length="271" mass="28554">MAIPAMMQGLLIDLDGTLYHGNTMIDGADKLILLLRERDIPYLFVTNNSTASPETVAERLRTMGIPAVPSDVCTSAQAAAAYVAALRPGARVFAVGESGLQEALRSEGLQLVDEKPDYVVQGLDRSATYARLAEAVRFIREGAPYVLTNPDVLLPSDGGFVPGAGSIAALLERAGGKQPIVIGKPSKILMDAALARLNVPAAGAWVVGDNPFTDIAAGHAAGCPSLLVLTGYTNADNCEQLLEQAGCRPDEIIPDLFRLMERIEALAVSVS</sequence>
<reference evidence="7 8" key="1">
    <citation type="submission" date="2024-09" db="EMBL/GenBank/DDBJ databases">
        <authorList>
            <person name="Sun Q."/>
            <person name="Mori K."/>
        </authorList>
    </citation>
    <scope>NUCLEOTIDE SEQUENCE [LARGE SCALE GENOMIC DNA]</scope>
    <source>
        <strain evidence="7 8">TISTR 2452</strain>
    </source>
</reference>
<evidence type="ECO:0000313" key="8">
    <source>
        <dbReference type="Proteomes" id="UP001589747"/>
    </source>
</evidence>
<dbReference type="Pfam" id="PF13344">
    <property type="entry name" value="Hydrolase_6"/>
    <property type="match status" value="1"/>
</dbReference>
<dbReference type="NCBIfam" id="TIGR01457">
    <property type="entry name" value="HAD-SF-IIA-hyp2"/>
    <property type="match status" value="1"/>
</dbReference>
<evidence type="ECO:0000256" key="4">
    <source>
        <dbReference type="ARBA" id="ARBA00022801"/>
    </source>
</evidence>
<dbReference type="PIRSF" id="PIRSF000915">
    <property type="entry name" value="PGP-type_phosphatase"/>
    <property type="match status" value="1"/>
</dbReference>
<accession>A0ABV5KYY1</accession>
<proteinExistence type="inferred from homology"/>
<dbReference type="InterPro" id="IPR023214">
    <property type="entry name" value="HAD_sf"/>
</dbReference>
<gene>
    <name evidence="7" type="ORF">ACFFSY_31265</name>
</gene>
<comment type="caution">
    <text evidence="7">The sequence shown here is derived from an EMBL/GenBank/DDBJ whole genome shotgun (WGS) entry which is preliminary data.</text>
</comment>